<gene>
    <name evidence="1" type="ORF">A2849_01770</name>
</gene>
<name>A0A1G2MAU7_9BACT</name>
<reference evidence="1 2" key="1">
    <citation type="journal article" date="2016" name="Nat. Commun.">
        <title>Thousands of microbial genomes shed light on interconnected biogeochemical processes in an aquifer system.</title>
        <authorList>
            <person name="Anantharaman K."/>
            <person name="Brown C.T."/>
            <person name="Hug L.A."/>
            <person name="Sharon I."/>
            <person name="Castelle C.J."/>
            <person name="Probst A.J."/>
            <person name="Thomas B.C."/>
            <person name="Singh A."/>
            <person name="Wilkins M.J."/>
            <person name="Karaoz U."/>
            <person name="Brodie E.L."/>
            <person name="Williams K.H."/>
            <person name="Hubbard S.S."/>
            <person name="Banfield J.F."/>
        </authorList>
    </citation>
    <scope>NUCLEOTIDE SEQUENCE [LARGE SCALE GENOMIC DNA]</scope>
</reference>
<evidence type="ECO:0000313" key="1">
    <source>
        <dbReference type="EMBL" id="OHA21017.1"/>
    </source>
</evidence>
<proteinExistence type="predicted"/>
<organism evidence="1 2">
    <name type="scientific">Candidatus Taylorbacteria bacterium RIFCSPHIGHO2_01_FULL_51_15</name>
    <dbReference type="NCBI Taxonomy" id="1802304"/>
    <lineage>
        <taxon>Bacteria</taxon>
        <taxon>Candidatus Tayloriibacteriota</taxon>
    </lineage>
</organism>
<sequence>MNQIHQLRLAQGTEVKVVGKDYRGLRAEIRFSATERDGWFWRPFPRGPLLPIEIGLARYYPPFGFIYLRHGWYSLAVYEHVGAPVFTGLTGIIVEGTAHPPYHGRALELWEALNREALEHGGDARWCRPVEAVEWRYPNEGRGRERYTRFEPHTDIDNHSLDVEILSDYPGIGALTKHFSFPADSAVLNRSFRVHAQGFPKWKRPVARIASYLGWPHFNCVTWPSDYSGEEAIERFVLHRLTDVLGAFSLVSHNRLPAGRITSIRSGHLGDLEVLRRARFAPC</sequence>
<dbReference type="Proteomes" id="UP000178121">
    <property type="component" value="Unassembled WGS sequence"/>
</dbReference>
<accession>A0A1G2MAU7</accession>
<dbReference type="EMBL" id="MHRI01000017">
    <property type="protein sequence ID" value="OHA21017.1"/>
    <property type="molecule type" value="Genomic_DNA"/>
</dbReference>
<protein>
    <submittedName>
        <fullName evidence="1">Uncharacterized protein</fullName>
    </submittedName>
</protein>
<dbReference type="AlphaFoldDB" id="A0A1G2MAU7"/>
<evidence type="ECO:0000313" key="2">
    <source>
        <dbReference type="Proteomes" id="UP000178121"/>
    </source>
</evidence>
<comment type="caution">
    <text evidence="1">The sequence shown here is derived from an EMBL/GenBank/DDBJ whole genome shotgun (WGS) entry which is preliminary data.</text>
</comment>